<sequence length="153" mass="17166">MEWATLASAAAGAVIATASGAFFDRHRWRRERRAHLLEVRRTLYGEYLTCLSKARNAFRLLARDHELGPLERERAARERFASCYELRYQMTITASAPVVEASEETFRRLRDVRDLAAAGVLAGDEAYSGGRGAYEGALTRLRLAMRAELGSDQ</sequence>
<dbReference type="Proteomes" id="UP000301309">
    <property type="component" value="Unassembled WGS sequence"/>
</dbReference>
<keyword evidence="2" id="KW-1185">Reference proteome</keyword>
<evidence type="ECO:0000313" key="1">
    <source>
        <dbReference type="EMBL" id="GDY52152.1"/>
    </source>
</evidence>
<proteinExistence type="predicted"/>
<dbReference type="EMBL" id="BJHW01000001">
    <property type="protein sequence ID" value="GDY52152.1"/>
    <property type="molecule type" value="Genomic_DNA"/>
</dbReference>
<dbReference type="AlphaFoldDB" id="A0A4D4KTX9"/>
<name>A0A4D4KTX9_STRVO</name>
<protein>
    <submittedName>
        <fullName evidence="1">Uncharacterized protein</fullName>
    </submittedName>
</protein>
<accession>A0A4D4KTX9</accession>
<comment type="caution">
    <text evidence="1">The sequence shown here is derived from an EMBL/GenBank/DDBJ whole genome shotgun (WGS) entry which is preliminary data.</text>
</comment>
<organism evidence="1 2">
    <name type="scientific">Streptomyces violaceusniger</name>
    <dbReference type="NCBI Taxonomy" id="68280"/>
    <lineage>
        <taxon>Bacteria</taxon>
        <taxon>Bacillati</taxon>
        <taxon>Actinomycetota</taxon>
        <taxon>Actinomycetes</taxon>
        <taxon>Kitasatosporales</taxon>
        <taxon>Streptomycetaceae</taxon>
        <taxon>Streptomyces</taxon>
        <taxon>Streptomyces violaceusniger group</taxon>
    </lineage>
</organism>
<evidence type="ECO:0000313" key="2">
    <source>
        <dbReference type="Proteomes" id="UP000301309"/>
    </source>
</evidence>
<reference evidence="1 2" key="1">
    <citation type="journal article" date="2020" name="Int. J. Syst. Evol. Microbiol.">
        <title>Reclassification of Streptomyces castelarensis and Streptomyces sporoclivatus as later heterotypic synonyms of Streptomyces antimycoticus.</title>
        <authorList>
            <person name="Komaki H."/>
            <person name="Tamura T."/>
        </authorList>
    </citation>
    <scope>NUCLEOTIDE SEQUENCE [LARGE SCALE GENOMIC DNA]</scope>
    <source>
        <strain evidence="1 2">NBRC 13459</strain>
    </source>
</reference>
<gene>
    <name evidence="1" type="ORF">SVIO_027750</name>
</gene>